<proteinExistence type="predicted"/>
<dbReference type="RefSeq" id="WP_211291198.1">
    <property type="nucleotide sequence ID" value="NZ_PTJD01000013.1"/>
</dbReference>
<dbReference type="AlphaFoldDB" id="A0A2S6IEK9"/>
<dbReference type="Proteomes" id="UP000239485">
    <property type="component" value="Unassembled WGS sequence"/>
</dbReference>
<reference evidence="2 3" key="1">
    <citation type="submission" date="2018-02" db="EMBL/GenBank/DDBJ databases">
        <title>Genomic Encyclopedia of Archaeal and Bacterial Type Strains, Phase II (KMG-II): from individual species to whole genera.</title>
        <authorList>
            <person name="Goeker M."/>
        </authorList>
    </citation>
    <scope>NUCLEOTIDE SEQUENCE [LARGE SCALE GENOMIC DNA]</scope>
    <source>
        <strain evidence="2 3">DSM 22857</strain>
    </source>
</reference>
<evidence type="ECO:0000313" key="2">
    <source>
        <dbReference type="EMBL" id="PPK92639.1"/>
    </source>
</evidence>
<protein>
    <recommendedName>
        <fullName evidence="4">LVIVD repeat-containing protein</fullName>
    </recommendedName>
</protein>
<gene>
    <name evidence="2" type="ORF">CLV92_11368</name>
</gene>
<comment type="caution">
    <text evidence="2">The sequence shown here is derived from an EMBL/GenBank/DDBJ whole genome shotgun (WGS) entry which is preliminary data.</text>
</comment>
<sequence length="511" mass="54424">MTASPKRLLALSAAAALATGAFVGISVPAQAHPDACTGDHSSHEHEHEDFCFSHEQIDEMDDSGAELGTGETASSENLKLVRNVPKVAQFSASNSFSTDLAFKDGYAYQGNYNGVTIYDVRTPTDPKVVSVIECPGAQNDVTIAGNTLVLSIDSSRSDDSCSSAFQTAEKESSWEGLRLYDISNPRAPRLLTTVETDCGSHTNTLVPDPANKRSLIYVSSYGPNPTFPGCQPPHDKISIVEIPDASPAAARVVAEPVLFPDGGATLVPANPSIPFDAGSRATDGCHDITAYPAKGIAAGACMGQGVLIDISDPVAPKVIDSVTDPNFHFWHSATFDDEAQTVVFTDELGGGGGPTCNPSIGPKRGANGIYRVVRTPAGPKLEFASYYKIPRVQHNTENCVAHNGSIIPLAGRDVMVQSWYQGGISVMDFTDPENPRELAWFDRGPLPVPDGGRAPIGGTWSAYWYNGHIFSSDIQLGLDVLKLDERSITAQLRPSPSTLNVQSQVPVARKR</sequence>
<feature type="chain" id="PRO_5015695781" description="LVIVD repeat-containing protein" evidence="1">
    <location>
        <begin position="32"/>
        <end position="511"/>
    </location>
</feature>
<dbReference type="Pfam" id="PF08309">
    <property type="entry name" value="LVIVD"/>
    <property type="match status" value="1"/>
</dbReference>
<organism evidence="2 3">
    <name type="scientific">Kineococcus xinjiangensis</name>
    <dbReference type="NCBI Taxonomy" id="512762"/>
    <lineage>
        <taxon>Bacteria</taxon>
        <taxon>Bacillati</taxon>
        <taxon>Actinomycetota</taxon>
        <taxon>Actinomycetes</taxon>
        <taxon>Kineosporiales</taxon>
        <taxon>Kineosporiaceae</taxon>
        <taxon>Kineococcus</taxon>
    </lineage>
</organism>
<dbReference type="InterPro" id="IPR013211">
    <property type="entry name" value="LVIVD"/>
</dbReference>
<accession>A0A2S6IEK9</accession>
<keyword evidence="3" id="KW-1185">Reference proteome</keyword>
<keyword evidence="1" id="KW-0732">Signal</keyword>
<dbReference type="EMBL" id="PTJD01000013">
    <property type="protein sequence ID" value="PPK92639.1"/>
    <property type="molecule type" value="Genomic_DNA"/>
</dbReference>
<evidence type="ECO:0000313" key="3">
    <source>
        <dbReference type="Proteomes" id="UP000239485"/>
    </source>
</evidence>
<evidence type="ECO:0000256" key="1">
    <source>
        <dbReference type="SAM" id="SignalP"/>
    </source>
</evidence>
<evidence type="ECO:0008006" key="4">
    <source>
        <dbReference type="Google" id="ProtNLM"/>
    </source>
</evidence>
<dbReference type="SUPFAM" id="SSF75011">
    <property type="entry name" value="3-carboxy-cis,cis-mucoante lactonizing enzyme"/>
    <property type="match status" value="1"/>
</dbReference>
<name>A0A2S6IEK9_9ACTN</name>
<feature type="signal peptide" evidence="1">
    <location>
        <begin position="1"/>
        <end position="31"/>
    </location>
</feature>